<dbReference type="PANTHER" id="PTHR24171">
    <property type="entry name" value="ANKYRIN REPEAT DOMAIN-CONTAINING PROTEIN 39-RELATED"/>
    <property type="match status" value="1"/>
</dbReference>
<name>A0A2P6N892_9EUKA</name>
<dbReference type="EMBL" id="MDYQ01000085">
    <property type="protein sequence ID" value="PRP83301.1"/>
    <property type="molecule type" value="Genomic_DNA"/>
</dbReference>
<dbReference type="STRING" id="1890364.A0A2P6N892"/>
<dbReference type="PROSITE" id="PS50297">
    <property type="entry name" value="ANK_REP_REGION"/>
    <property type="match status" value="1"/>
</dbReference>
<dbReference type="GO" id="GO:0085020">
    <property type="term" value="P:protein K6-linked ubiquitination"/>
    <property type="evidence" value="ECO:0007669"/>
    <property type="project" value="TreeGrafter"/>
</dbReference>
<comment type="caution">
    <text evidence="4">The sequence shown here is derived from an EMBL/GenBank/DDBJ whole genome shotgun (WGS) entry which is preliminary data.</text>
</comment>
<dbReference type="AlphaFoldDB" id="A0A2P6N892"/>
<evidence type="ECO:0000313" key="4">
    <source>
        <dbReference type="EMBL" id="PRP80186.1"/>
    </source>
</evidence>
<keyword evidence="1" id="KW-0677">Repeat</keyword>
<dbReference type="InterPro" id="IPR036770">
    <property type="entry name" value="Ankyrin_rpt-contain_sf"/>
</dbReference>
<dbReference type="PANTHER" id="PTHR24171:SF8">
    <property type="entry name" value="BRCA1-ASSOCIATED RING DOMAIN PROTEIN 1"/>
    <property type="match status" value="1"/>
</dbReference>
<dbReference type="OrthoDB" id="194358at2759"/>
<feature type="repeat" description="ANK" evidence="3">
    <location>
        <begin position="159"/>
        <end position="191"/>
    </location>
</feature>
<proteinExistence type="predicted"/>
<keyword evidence="2 3" id="KW-0040">ANK repeat</keyword>
<dbReference type="SUPFAM" id="SSF48403">
    <property type="entry name" value="Ankyrin repeat"/>
    <property type="match status" value="1"/>
</dbReference>
<dbReference type="Proteomes" id="UP000241769">
    <property type="component" value="Unassembled WGS sequence"/>
</dbReference>
<dbReference type="Pfam" id="PF12796">
    <property type="entry name" value="Ank_2"/>
    <property type="match status" value="1"/>
</dbReference>
<dbReference type="Gene3D" id="1.25.40.20">
    <property type="entry name" value="Ankyrin repeat-containing domain"/>
    <property type="match status" value="1"/>
</dbReference>
<dbReference type="PROSITE" id="PS50088">
    <property type="entry name" value="ANK_REPEAT"/>
    <property type="match status" value="1"/>
</dbReference>
<evidence type="ECO:0000313" key="6">
    <source>
        <dbReference type="Proteomes" id="UP000241769"/>
    </source>
</evidence>
<accession>A0A2P6N892</accession>
<keyword evidence="6" id="KW-1185">Reference proteome</keyword>
<dbReference type="InterPro" id="IPR002110">
    <property type="entry name" value="Ankyrin_rpt"/>
</dbReference>
<dbReference type="GO" id="GO:0004842">
    <property type="term" value="F:ubiquitin-protein transferase activity"/>
    <property type="evidence" value="ECO:0007669"/>
    <property type="project" value="TreeGrafter"/>
</dbReference>
<reference evidence="4 6" key="1">
    <citation type="journal article" date="2018" name="Genome Biol. Evol.">
        <title>Multiple Roots of Fruiting Body Formation in Amoebozoa.</title>
        <authorList>
            <person name="Hillmann F."/>
            <person name="Forbes G."/>
            <person name="Novohradska S."/>
            <person name="Ferling I."/>
            <person name="Riege K."/>
            <person name="Groth M."/>
            <person name="Westermann M."/>
            <person name="Marz M."/>
            <person name="Spaller T."/>
            <person name="Winckler T."/>
            <person name="Schaap P."/>
            <person name="Glockner G."/>
        </authorList>
    </citation>
    <scope>NUCLEOTIDE SEQUENCE [LARGE SCALE GENOMIC DNA]</scope>
    <source>
        <strain evidence="4 6">Jena</strain>
    </source>
</reference>
<evidence type="ECO:0000256" key="2">
    <source>
        <dbReference type="ARBA" id="ARBA00023043"/>
    </source>
</evidence>
<gene>
    <name evidence="5" type="ORF">PROFUN_09513</name>
    <name evidence="4" type="ORF">PROFUN_12144</name>
</gene>
<protein>
    <submittedName>
        <fullName evidence="4">Ankyrin repeat-containing protein</fullName>
    </submittedName>
</protein>
<dbReference type="EMBL" id="MDYQ01000159">
    <property type="protein sequence ID" value="PRP80186.1"/>
    <property type="molecule type" value="Genomic_DNA"/>
</dbReference>
<dbReference type="SMART" id="SM00248">
    <property type="entry name" value="ANK"/>
    <property type="match status" value="3"/>
</dbReference>
<organism evidence="4 6">
    <name type="scientific">Planoprotostelium fungivorum</name>
    <dbReference type="NCBI Taxonomy" id="1890364"/>
    <lineage>
        <taxon>Eukaryota</taxon>
        <taxon>Amoebozoa</taxon>
        <taxon>Evosea</taxon>
        <taxon>Variosea</taxon>
        <taxon>Cavosteliida</taxon>
        <taxon>Cavosteliaceae</taxon>
        <taxon>Planoprotostelium</taxon>
    </lineage>
</organism>
<dbReference type="InParanoid" id="A0A2P6N892"/>
<sequence>MIQTDDVAVSSLQTANLSRKDVSVNDKETLFVQKVSEYDAIETLLLCYCIVEGFIFCSSQLSNTSLYVQLGHIKEPARRTHEHQNPCRISLFASTLLSRHPIIPQPSAKTTPTTTPTITRRMDQQNVSLFLEAARTNNPKRVESFLRSGIPIDVRDEVNGSTALHYACLKGHRQTIEILVQNGANVNVRNNRGVTPLFYLVECRYDVMAVYLIHQGASLPVCDRGIEMSVLDIAPNFLRQELKDAAASYSTKRLREKMRRSRTEMGIALRTQI</sequence>
<evidence type="ECO:0000313" key="5">
    <source>
        <dbReference type="EMBL" id="PRP83301.1"/>
    </source>
</evidence>
<evidence type="ECO:0000256" key="1">
    <source>
        <dbReference type="ARBA" id="ARBA00022737"/>
    </source>
</evidence>
<evidence type="ECO:0000256" key="3">
    <source>
        <dbReference type="PROSITE-ProRule" id="PRU00023"/>
    </source>
</evidence>